<evidence type="ECO:0000313" key="1">
    <source>
        <dbReference type="EMBL" id="SOY32094.1"/>
    </source>
</evidence>
<dbReference type="RefSeq" id="WP_103242064.1">
    <property type="nucleotide sequence ID" value="NZ_CANRXC010000018.1"/>
</dbReference>
<dbReference type="EMBL" id="OFSM01000039">
    <property type="protein sequence ID" value="SOY32094.1"/>
    <property type="molecule type" value="Genomic_DNA"/>
</dbReference>
<dbReference type="Proteomes" id="UP000236311">
    <property type="component" value="Unassembled WGS sequence"/>
</dbReference>
<protein>
    <submittedName>
        <fullName evidence="1">Uncharacterized protein</fullName>
    </submittedName>
</protein>
<proteinExistence type="predicted"/>
<dbReference type="OrthoDB" id="2067266at2"/>
<accession>A0A2K4ZNN4</accession>
<dbReference type="AlphaFoldDB" id="A0A2K4ZNN4"/>
<reference evidence="1 2" key="1">
    <citation type="submission" date="2018-01" db="EMBL/GenBank/DDBJ databases">
        <authorList>
            <person name="Gaut B.S."/>
            <person name="Morton B.R."/>
            <person name="Clegg M.T."/>
            <person name="Duvall M.R."/>
        </authorList>
    </citation>
    <scope>NUCLEOTIDE SEQUENCE [LARGE SCALE GENOMIC DNA]</scope>
    <source>
        <strain evidence="1">GP69</strain>
    </source>
</reference>
<gene>
    <name evidence="1" type="ORF">AMURIS_04847</name>
</gene>
<organism evidence="1 2">
    <name type="scientific">Acetatifactor muris</name>
    <dbReference type="NCBI Taxonomy" id="879566"/>
    <lineage>
        <taxon>Bacteria</taxon>
        <taxon>Bacillati</taxon>
        <taxon>Bacillota</taxon>
        <taxon>Clostridia</taxon>
        <taxon>Lachnospirales</taxon>
        <taxon>Lachnospiraceae</taxon>
        <taxon>Acetatifactor</taxon>
    </lineage>
</organism>
<evidence type="ECO:0000313" key="2">
    <source>
        <dbReference type="Proteomes" id="UP000236311"/>
    </source>
</evidence>
<name>A0A2K4ZNN4_9FIRM</name>
<keyword evidence="2" id="KW-1185">Reference proteome</keyword>
<sequence length="94" mass="11240">MFLRSKKKRYLTVTQNETLLYEGLWNELPLKEEVILEKSIEFFNDREPCVIHRSAVHMRLLAELEQLFSSPDFHSRFCTYTGFPADCRFSFSEK</sequence>